<evidence type="ECO:0000313" key="4">
    <source>
        <dbReference type="EMBL" id="VUC29461.1"/>
    </source>
</evidence>
<dbReference type="InterPro" id="IPR015889">
    <property type="entry name" value="Intradiol_dOase_core"/>
</dbReference>
<feature type="domain" description="Intradiol ring-cleavage dioxygenases" evidence="3">
    <location>
        <begin position="130"/>
        <end position="223"/>
    </location>
</feature>
<keyword evidence="5" id="KW-1185">Reference proteome</keyword>
<gene>
    <name evidence="4" type="ORF">CLO192961_LOCUS259016</name>
</gene>
<evidence type="ECO:0000256" key="2">
    <source>
        <dbReference type="SAM" id="SignalP"/>
    </source>
</evidence>
<feature type="compositionally biased region" description="Gly residues" evidence="1">
    <location>
        <begin position="347"/>
        <end position="360"/>
    </location>
</feature>
<dbReference type="Pfam" id="PF00775">
    <property type="entry name" value="Dioxygenase_C"/>
    <property type="match status" value="1"/>
</dbReference>
<evidence type="ECO:0000256" key="1">
    <source>
        <dbReference type="SAM" id="MobiDB-lite"/>
    </source>
</evidence>
<dbReference type="PANTHER" id="PTHR34315">
    <property type="match status" value="1"/>
</dbReference>
<organism evidence="4 5">
    <name type="scientific">Bionectria ochroleuca</name>
    <name type="common">Gliocladium roseum</name>
    <dbReference type="NCBI Taxonomy" id="29856"/>
    <lineage>
        <taxon>Eukaryota</taxon>
        <taxon>Fungi</taxon>
        <taxon>Dikarya</taxon>
        <taxon>Ascomycota</taxon>
        <taxon>Pezizomycotina</taxon>
        <taxon>Sordariomycetes</taxon>
        <taxon>Hypocreomycetidae</taxon>
        <taxon>Hypocreales</taxon>
        <taxon>Bionectriaceae</taxon>
        <taxon>Clonostachys</taxon>
    </lineage>
</organism>
<dbReference type="EMBL" id="CABFNS010000800">
    <property type="protein sequence ID" value="VUC29461.1"/>
    <property type="molecule type" value="Genomic_DNA"/>
</dbReference>
<dbReference type="InterPro" id="IPR000627">
    <property type="entry name" value="Intradiol_dOase_C"/>
</dbReference>
<feature type="region of interest" description="Disordered" evidence="1">
    <location>
        <begin position="336"/>
        <end position="381"/>
    </location>
</feature>
<dbReference type="SUPFAM" id="SSF49482">
    <property type="entry name" value="Aromatic compound dioxygenase"/>
    <property type="match status" value="1"/>
</dbReference>
<dbReference type="Proteomes" id="UP000766486">
    <property type="component" value="Unassembled WGS sequence"/>
</dbReference>
<proteinExistence type="predicted"/>
<dbReference type="PANTHER" id="PTHR34315:SF1">
    <property type="entry name" value="INTRADIOL RING-CLEAVAGE DIOXYGENASES DOMAIN-CONTAINING PROTEIN-RELATED"/>
    <property type="match status" value="1"/>
</dbReference>
<protein>
    <recommendedName>
        <fullName evidence="3">Intradiol ring-cleavage dioxygenases domain-containing protein</fullName>
    </recommendedName>
</protein>
<feature type="chain" id="PRO_5046998127" description="Intradiol ring-cleavage dioxygenases domain-containing protein" evidence="2">
    <location>
        <begin position="18"/>
        <end position="381"/>
    </location>
</feature>
<sequence>MRLQSFGVAVLAGSVLAHPGQDPAKEALERRDYINSVPIERRSLKHCARHWEESGLAARNHARRAALVQNERKKRALKKRDLEDVLEKSHNKTELGYTPETDPDTLFSGINSCVLTPEVTQGPYYVGGEDIRDNIIETQQGVETLLDYQVIDVDTCEPVPAAYLEMWHCNSTGIYSGVNADGNGDSSDLTNIDKTFLRGIQETSEDGVAGFTSIFPGHYTSRATHIHVLIHTNVTVLANDTLGNDVYASHVGQTFFDQNLIDEVETLAPYNTNQQELTLNENDSILSEETRTDGVDPVFEYTLLGDSVGDGLFAWIAFGIDTSQSQAIKPATFRYQEGGVENPNSGPPGGGEGEGPGQSGSGTPSGLPSSTSTPSSASSAV</sequence>
<accession>A0ABY6UFD3</accession>
<comment type="caution">
    <text evidence="4">The sequence shown here is derived from an EMBL/GenBank/DDBJ whole genome shotgun (WGS) entry which is preliminary data.</text>
</comment>
<dbReference type="CDD" id="cd03457">
    <property type="entry name" value="intradiol_dioxygenase_like"/>
    <property type="match status" value="1"/>
</dbReference>
<evidence type="ECO:0000259" key="3">
    <source>
        <dbReference type="Pfam" id="PF00775"/>
    </source>
</evidence>
<dbReference type="Gene3D" id="2.60.130.10">
    <property type="entry name" value="Aromatic compound dioxygenase"/>
    <property type="match status" value="1"/>
</dbReference>
<feature type="compositionally biased region" description="Low complexity" evidence="1">
    <location>
        <begin position="361"/>
        <end position="381"/>
    </location>
</feature>
<feature type="signal peptide" evidence="2">
    <location>
        <begin position="1"/>
        <end position="17"/>
    </location>
</feature>
<keyword evidence="2" id="KW-0732">Signal</keyword>
<name>A0ABY6UFD3_BIOOC</name>
<evidence type="ECO:0000313" key="5">
    <source>
        <dbReference type="Proteomes" id="UP000766486"/>
    </source>
</evidence>
<reference evidence="4 5" key="1">
    <citation type="submission" date="2019-06" db="EMBL/GenBank/DDBJ databases">
        <authorList>
            <person name="Broberg M."/>
        </authorList>
    </citation>
    <scope>NUCLEOTIDE SEQUENCE [LARGE SCALE GENOMIC DNA]</scope>
</reference>